<protein>
    <recommendedName>
        <fullName evidence="7">DDHD domain-containing protein</fullName>
    </recommendedName>
</protein>
<feature type="region of interest" description="Disordered" evidence="2">
    <location>
        <begin position="1526"/>
        <end position="1550"/>
    </location>
</feature>
<evidence type="ECO:0000256" key="1">
    <source>
        <dbReference type="ARBA" id="ARBA00038464"/>
    </source>
</evidence>
<feature type="domain" description="WWE" evidence="3">
    <location>
        <begin position="1184"/>
        <end position="1270"/>
    </location>
</feature>
<dbReference type="Pfam" id="PF23464">
    <property type="entry name" value="WWE_3"/>
    <property type="match status" value="1"/>
</dbReference>
<feature type="region of interest" description="Disordered" evidence="2">
    <location>
        <begin position="1826"/>
        <end position="1845"/>
    </location>
</feature>
<dbReference type="InterPro" id="IPR004170">
    <property type="entry name" value="WWE_dom"/>
</dbReference>
<dbReference type="GO" id="GO:0046872">
    <property type="term" value="F:metal ion binding"/>
    <property type="evidence" value="ECO:0007669"/>
    <property type="project" value="InterPro"/>
</dbReference>
<dbReference type="PANTHER" id="PTHR23509:SF10">
    <property type="entry name" value="LD21067P"/>
    <property type="match status" value="1"/>
</dbReference>
<feature type="compositionally biased region" description="Pro residues" evidence="2">
    <location>
        <begin position="128"/>
        <end position="138"/>
    </location>
</feature>
<comment type="similarity">
    <text evidence="1">Belongs to the PA-PLA1 family.</text>
</comment>
<feature type="region of interest" description="Disordered" evidence="2">
    <location>
        <begin position="1721"/>
        <end position="1753"/>
    </location>
</feature>
<name>A0A0L0CL44_LUCCU</name>
<dbReference type="OMA" id="PISWHSH"/>
<dbReference type="EMBL" id="JRES01000336">
    <property type="protein sequence ID" value="KNC32179.1"/>
    <property type="molecule type" value="Genomic_DNA"/>
</dbReference>
<feature type="region of interest" description="Disordered" evidence="2">
    <location>
        <begin position="87"/>
        <end position="165"/>
    </location>
</feature>
<feature type="compositionally biased region" description="Polar residues" evidence="2">
    <location>
        <begin position="1540"/>
        <end position="1550"/>
    </location>
</feature>
<keyword evidence="6" id="KW-1185">Reference proteome</keyword>
<sequence length="1845" mass="202694">EHKSLVTLGSSSLDTENLDEINLNASNEESQTADTNVPNPLLEQSNPGVNSDSILSQAASSFSALPSVASNVFSTFSKRITAISSRETTPTYDQGPQDLNSNPLVPQLDIQPTYNQQQHQQPAGLSQAPPPFYAPPPGGNYFASTSASLTQDTQTSVPPQPVEPPKFYTPAEVPSIPSASGAPPANVGGQNNFRFSSKKKLYAPIPGLSDQTANPVTTLDPSAVNAPISYDTQYSGNSANSYYQQPEYPTAEERKNNTGLFSKISSLAPAGVLQNITGLVQSATGSLTQNKPSAPVVDQQNNYFTGPPPPTNYFVPPSLSGQQSTSQNTQPSSFFIGQESGPTPFTPYDSNSNTQSNNIFNPQPTSAKLPPASVLFQSKTSSSTETSQTQIPFFNPSNLPPQINPIPTNQPSQNQKPPSRPPSRPSSSHLPPNTNEQSAPTFFNSTQSNPTQPTLDSAPPVAFFDPTKHLPSSNQESSPQFLPPIVDHKVPPPVSGPTSYRLQKGTKLYKNPLTPQETAPVHVINQSLPTFHIPPAVATPQSVPLFAPPSSVGQITSTSSFGTNQSVPLVTPSVEEFKASATLFAPPPVGELKSTPQSVSLYAPPSVGELITNEPIQNIPLFAPPPTAELITNNSVQSVPLFAPNVNDTAQSVPLFAPSVDDLKSNEAIESISSKDPQVDVSKIEPTTQNVSLFATPVTHTEENKLDNLKTNVPEHNTTAEVTKLLDSSETQVPTQDTNSLFVDNKEIHPVIEPIEPVVEDKNTEIKNQALADPLEETIRKLSLTAESSSETKTLILPPITTQHNSNNPYRRGSATETTKPVVSQPILANFFTPQPSTGSGDLNFFATLPAAEPSLDNSSSAVNFFSQAAPNKESNQQLSQLKETVQGDTTNFFTTVGKTEVSPAGLDVKQDLIPIQPYTPIQPPITAFFPTLPTSIGLVPAVLEEKNDITKQLNESFVQGNVPPPIGFEGFTQSEHIAPIKPANTTVQEETTTSQSQQPEIVNRFSNYFNQTNQEQETAKDPATFFDSFSGQQATQSQQQTVEVTAPSVATNEEQRIQYFFNNPPPKDASAVGDLNYDLVHSGLGIKNIQQRSLTPISNLVEPPSSACSEFSEFSNSTAGQKSIAANLSITESSEKSVEKEENKSIDNSAVLEQDTNIKHYEELPEEILKELRMANILSNDKSASTPMASVSYKPAVKHWFFKRTISDKQIWVPFSHYDSALLETSLLMENEEEKPNIVAVEGGRYDVNISERKKMSVYWESEPIEVRRCSWFYKAVDSKYVPYEEQTAEVLENEYKQAAESGVWHKTIILGMGEQVVFHGPTVIVHFQQQQNTDAWGGTTQTATRPRVVKRDLDDFNIEQGESQKVDHLLFMVHGIGSACDLKLRSVEEVVEDFRTIARQLVQSHYKNSTDLGLVGRVEVLPISWHSHLHSVEMGIDEKLRMITLESIPKLRNFTNDTLLDILFYTSPTFCQKIMNTIVQSMNTLYLKYRERHPEFNGGVSLAGHSLGSLILFDLLCHQNPIKESEEKNLENPDEFLTPSTSNTQMDSNQLEDNKQISYTMGPAGTGQPFINYGQLIFQPKKFFALGSPIGMFVTIRGIDKLGLDFRLPTCPGFYNIFHPYDPVAYRIEALVNPDLSGVRPVLIPHHKGRKRMHLELKETMTRVSMDLKNRFLDKFKTTLDSVNIFGSASKTTKEAEELMEKEVDKVIQMQMELEQQNHNQNSNDKLTPVNDSHNGAAAASRPRTDSVSTHMSDDVVEIDLPLGKLNDSKRVDYVLQEAPLEFINEYIFALSSHVCYWDSEDTILFVMKEIYSGLGITPDSQVPQQTMTIERPSSRNSLLSSS</sequence>
<feature type="compositionally biased region" description="Low complexity" evidence="2">
    <location>
        <begin position="377"/>
        <end position="390"/>
    </location>
</feature>
<feature type="region of interest" description="Disordered" evidence="2">
    <location>
        <begin position="23"/>
        <end position="53"/>
    </location>
</feature>
<proteinExistence type="inferred from homology"/>
<dbReference type="InterPro" id="IPR058055">
    <property type="entry name" value="PA-PLA1"/>
</dbReference>
<reference evidence="5 6" key="1">
    <citation type="journal article" date="2015" name="Nat. Commun.">
        <title>Lucilia cuprina genome unlocks parasitic fly biology to underpin future interventions.</title>
        <authorList>
            <person name="Anstead C.A."/>
            <person name="Korhonen P.K."/>
            <person name="Young N.D."/>
            <person name="Hall R.S."/>
            <person name="Jex A.R."/>
            <person name="Murali S.C."/>
            <person name="Hughes D.S."/>
            <person name="Lee S.F."/>
            <person name="Perry T."/>
            <person name="Stroehlein A.J."/>
            <person name="Ansell B.R."/>
            <person name="Breugelmans B."/>
            <person name="Hofmann A."/>
            <person name="Qu J."/>
            <person name="Dugan S."/>
            <person name="Lee S.L."/>
            <person name="Chao H."/>
            <person name="Dinh H."/>
            <person name="Han Y."/>
            <person name="Doddapaneni H.V."/>
            <person name="Worley K.C."/>
            <person name="Muzny D.M."/>
            <person name="Ioannidis P."/>
            <person name="Waterhouse R.M."/>
            <person name="Zdobnov E.M."/>
            <person name="James P.J."/>
            <person name="Bagnall N.H."/>
            <person name="Kotze A.C."/>
            <person name="Gibbs R.A."/>
            <person name="Richards S."/>
            <person name="Batterham P."/>
            <person name="Gasser R.B."/>
        </authorList>
    </citation>
    <scope>NUCLEOTIDE SEQUENCE [LARGE SCALE GENOMIC DNA]</scope>
    <source>
        <strain evidence="5 6">LS</strain>
        <tissue evidence="5">Full body</tissue>
    </source>
</reference>
<feature type="region of interest" description="Disordered" evidence="2">
    <location>
        <begin position="286"/>
        <end position="485"/>
    </location>
</feature>
<organism evidence="5 6">
    <name type="scientific">Lucilia cuprina</name>
    <name type="common">Green bottle fly</name>
    <name type="synonym">Australian sheep blowfly</name>
    <dbReference type="NCBI Taxonomy" id="7375"/>
    <lineage>
        <taxon>Eukaryota</taxon>
        <taxon>Metazoa</taxon>
        <taxon>Ecdysozoa</taxon>
        <taxon>Arthropoda</taxon>
        <taxon>Hexapoda</taxon>
        <taxon>Insecta</taxon>
        <taxon>Pterygota</taxon>
        <taxon>Neoptera</taxon>
        <taxon>Endopterygota</taxon>
        <taxon>Diptera</taxon>
        <taxon>Brachycera</taxon>
        <taxon>Muscomorpha</taxon>
        <taxon>Oestroidea</taxon>
        <taxon>Calliphoridae</taxon>
        <taxon>Luciliinae</taxon>
        <taxon>Lucilia</taxon>
    </lineage>
</organism>
<evidence type="ECO:0000313" key="5">
    <source>
        <dbReference type="EMBL" id="KNC32179.1"/>
    </source>
</evidence>
<dbReference type="OrthoDB" id="69269at2759"/>
<feature type="compositionally biased region" description="Low complexity" evidence="2">
    <location>
        <begin position="318"/>
        <end position="333"/>
    </location>
</feature>
<dbReference type="PROSITE" id="PS50918">
    <property type="entry name" value="WWE"/>
    <property type="match status" value="1"/>
</dbReference>
<dbReference type="Pfam" id="PF02825">
    <property type="entry name" value="WWE"/>
    <property type="match status" value="1"/>
</dbReference>
<dbReference type="SMART" id="SM01127">
    <property type="entry name" value="DDHD"/>
    <property type="match status" value="1"/>
</dbReference>
<evidence type="ECO:0008006" key="7">
    <source>
        <dbReference type="Google" id="ProtNLM"/>
    </source>
</evidence>
<accession>A0A0L0CL44</accession>
<dbReference type="InterPro" id="IPR004177">
    <property type="entry name" value="DDHD_dom"/>
</dbReference>
<feature type="compositionally biased region" description="Polar residues" evidence="2">
    <location>
        <begin position="434"/>
        <end position="455"/>
    </location>
</feature>
<feature type="compositionally biased region" description="Low complexity" evidence="2">
    <location>
        <begin position="405"/>
        <end position="417"/>
    </location>
</feature>
<feature type="non-terminal residue" evidence="5">
    <location>
        <position position="1"/>
    </location>
</feature>
<dbReference type="STRING" id="7375.A0A0L0CL44"/>
<feature type="domain" description="DDHD" evidence="4">
    <location>
        <begin position="1578"/>
        <end position="1815"/>
    </location>
</feature>
<dbReference type="Proteomes" id="UP000037069">
    <property type="component" value="Unassembled WGS sequence"/>
</dbReference>
<comment type="caution">
    <text evidence="5">The sequence shown here is derived from an EMBL/GenBank/DDBJ whole genome shotgun (WGS) entry which is preliminary data.</text>
</comment>
<evidence type="ECO:0000259" key="3">
    <source>
        <dbReference type="PROSITE" id="PS50918"/>
    </source>
</evidence>
<gene>
    <name evidence="5" type="ORF">FF38_12361</name>
</gene>
<dbReference type="PROSITE" id="PS51043">
    <property type="entry name" value="DDHD"/>
    <property type="match status" value="1"/>
</dbReference>
<evidence type="ECO:0000313" key="6">
    <source>
        <dbReference type="Proteomes" id="UP000037069"/>
    </source>
</evidence>
<dbReference type="Pfam" id="PF02862">
    <property type="entry name" value="DDHD"/>
    <property type="match status" value="1"/>
</dbReference>
<dbReference type="InterPro" id="IPR057825">
    <property type="entry name" value="WWE_SEC23-DDH2"/>
</dbReference>
<feature type="compositionally biased region" description="Polar residues" evidence="2">
    <location>
        <begin position="286"/>
        <end position="304"/>
    </location>
</feature>
<feature type="compositionally biased region" description="Polar residues" evidence="2">
    <location>
        <begin position="470"/>
        <end position="480"/>
    </location>
</feature>
<feature type="compositionally biased region" description="Polar residues" evidence="2">
    <location>
        <begin position="340"/>
        <end position="366"/>
    </location>
</feature>
<dbReference type="GO" id="GO:0030134">
    <property type="term" value="C:COPII-coated ER to Golgi transport vesicle"/>
    <property type="evidence" value="ECO:0007669"/>
    <property type="project" value="TreeGrafter"/>
</dbReference>
<evidence type="ECO:0000256" key="2">
    <source>
        <dbReference type="SAM" id="MobiDB-lite"/>
    </source>
</evidence>
<feature type="compositionally biased region" description="Polar residues" evidence="2">
    <location>
        <begin position="143"/>
        <end position="157"/>
    </location>
</feature>
<dbReference type="GO" id="GO:0004620">
    <property type="term" value="F:phospholipase activity"/>
    <property type="evidence" value="ECO:0007669"/>
    <property type="project" value="TreeGrafter"/>
</dbReference>
<feature type="compositionally biased region" description="Polar residues" evidence="2">
    <location>
        <begin position="87"/>
        <end position="115"/>
    </location>
</feature>
<feature type="compositionally biased region" description="Polar residues" evidence="2">
    <location>
        <begin position="1721"/>
        <end position="1736"/>
    </location>
</feature>
<evidence type="ECO:0000259" key="4">
    <source>
        <dbReference type="PROSITE" id="PS51043"/>
    </source>
</evidence>
<dbReference type="PANTHER" id="PTHR23509">
    <property type="entry name" value="PA-PL1 PHOSPHOLIPASE FAMILY"/>
    <property type="match status" value="1"/>
</dbReference>